<dbReference type="PROSITE" id="PS50885">
    <property type="entry name" value="HAMP"/>
    <property type="match status" value="1"/>
</dbReference>
<dbReference type="InterPro" id="IPR003660">
    <property type="entry name" value="HAMP_dom"/>
</dbReference>
<feature type="transmembrane region" description="Helical" evidence="1">
    <location>
        <begin position="173"/>
        <end position="193"/>
    </location>
</feature>
<keyword evidence="1" id="KW-1133">Transmembrane helix</keyword>
<evidence type="ECO:0000259" key="2">
    <source>
        <dbReference type="PROSITE" id="PS50885"/>
    </source>
</evidence>
<dbReference type="GO" id="GO:0016020">
    <property type="term" value="C:membrane"/>
    <property type="evidence" value="ECO:0007669"/>
    <property type="project" value="InterPro"/>
</dbReference>
<protein>
    <submittedName>
        <fullName evidence="3">HAMP domain-containing protein</fullName>
    </submittedName>
</protein>
<keyword evidence="1" id="KW-0812">Transmembrane</keyword>
<dbReference type="SMART" id="SM00304">
    <property type="entry name" value="HAMP"/>
    <property type="match status" value="1"/>
</dbReference>
<evidence type="ECO:0000313" key="4">
    <source>
        <dbReference type="Proteomes" id="UP000439113"/>
    </source>
</evidence>
<keyword evidence="1" id="KW-0472">Membrane</keyword>
<feature type="domain" description="HAMP" evidence="2">
    <location>
        <begin position="195"/>
        <end position="248"/>
    </location>
</feature>
<dbReference type="RefSeq" id="WP_155446467.1">
    <property type="nucleotide sequence ID" value="NZ_JAOQNR010000012.1"/>
</dbReference>
<accession>A0A6N8DMI1</accession>
<organism evidence="3 4">
    <name type="scientific">Rhodoblastus acidophilus</name>
    <name type="common">Rhodopseudomonas acidophila</name>
    <dbReference type="NCBI Taxonomy" id="1074"/>
    <lineage>
        <taxon>Bacteria</taxon>
        <taxon>Pseudomonadati</taxon>
        <taxon>Pseudomonadota</taxon>
        <taxon>Alphaproteobacteria</taxon>
        <taxon>Hyphomicrobiales</taxon>
        <taxon>Rhodoblastaceae</taxon>
        <taxon>Rhodoblastus</taxon>
    </lineage>
</organism>
<sequence length="379" mass="41651">MTLALVVGEWTYAFSHLRIGGPVYQMLSDNSVISNDAEPPALFVVEAYLAVLEAARATHPEKFAKAKQDEAGHRKAFEKRYAFWETASLADAQKRLLTGPVYEEAEKFFSLAEKEFFPALERGDRDGAETAFTMLSDAFDRHHVAVLELIRLIDADHAAIESDAASMAARVQWLVGAVVAFAVALVAVVGWSVRRSILRPLAALENSVVRLGAGDTASPVAEQDRADELGPLARALEGWRGSLIADAQNRRADKEHSARALHVNPETERRIAEFRQSVNGVLQSVAQAVVRTEGTATTLKSNAESGRHLAGVVNSASQRAASSEFRRSRRRPSNCRPRFARSALRCVRRRKHPRPQCVRLTAYATSFITWGPLAARSKA</sequence>
<dbReference type="CDD" id="cd06225">
    <property type="entry name" value="HAMP"/>
    <property type="match status" value="1"/>
</dbReference>
<proteinExistence type="predicted"/>
<dbReference type="Proteomes" id="UP000439113">
    <property type="component" value="Unassembled WGS sequence"/>
</dbReference>
<dbReference type="SUPFAM" id="SSF158472">
    <property type="entry name" value="HAMP domain-like"/>
    <property type="match status" value="1"/>
</dbReference>
<gene>
    <name evidence="3" type="ORF">GJ654_12425</name>
</gene>
<comment type="caution">
    <text evidence="3">The sequence shown here is derived from an EMBL/GenBank/DDBJ whole genome shotgun (WGS) entry which is preliminary data.</text>
</comment>
<reference evidence="3 4" key="1">
    <citation type="submission" date="2019-11" db="EMBL/GenBank/DDBJ databases">
        <title>Whole-genome sequence of a Rhodoblastus acidophilus DSM 142.</title>
        <authorList>
            <person name="Kyndt J.A."/>
            <person name="Meyer T.E."/>
        </authorList>
    </citation>
    <scope>NUCLEOTIDE SEQUENCE [LARGE SCALE GENOMIC DNA]</scope>
    <source>
        <strain evidence="3 4">DSM 142</strain>
    </source>
</reference>
<dbReference type="Pfam" id="PF00672">
    <property type="entry name" value="HAMP"/>
    <property type="match status" value="1"/>
</dbReference>
<evidence type="ECO:0000256" key="1">
    <source>
        <dbReference type="SAM" id="Phobius"/>
    </source>
</evidence>
<dbReference type="PANTHER" id="PTHR32089:SF112">
    <property type="entry name" value="LYSOZYME-LIKE PROTEIN-RELATED"/>
    <property type="match status" value="1"/>
</dbReference>
<dbReference type="GO" id="GO:0007165">
    <property type="term" value="P:signal transduction"/>
    <property type="evidence" value="ECO:0007669"/>
    <property type="project" value="InterPro"/>
</dbReference>
<dbReference type="Gene3D" id="6.10.340.10">
    <property type="match status" value="1"/>
</dbReference>
<name>A0A6N8DMI1_RHOAC</name>
<dbReference type="AlphaFoldDB" id="A0A6N8DMI1"/>
<dbReference type="PANTHER" id="PTHR32089">
    <property type="entry name" value="METHYL-ACCEPTING CHEMOTAXIS PROTEIN MCPB"/>
    <property type="match status" value="1"/>
</dbReference>
<evidence type="ECO:0000313" key="3">
    <source>
        <dbReference type="EMBL" id="MTV31792.1"/>
    </source>
</evidence>
<dbReference type="EMBL" id="WNKS01000010">
    <property type="protein sequence ID" value="MTV31792.1"/>
    <property type="molecule type" value="Genomic_DNA"/>
</dbReference>
<dbReference type="OrthoDB" id="8456673at2"/>